<dbReference type="InterPro" id="IPR027417">
    <property type="entry name" value="P-loop_NTPase"/>
</dbReference>
<dbReference type="PANTHER" id="PTHR20953">
    <property type="entry name" value="KINASE-RELATED"/>
    <property type="match status" value="1"/>
</dbReference>
<dbReference type="SMART" id="SM00382">
    <property type="entry name" value="AAA"/>
    <property type="match status" value="1"/>
</dbReference>
<dbReference type="InterPro" id="IPR003593">
    <property type="entry name" value="AAA+_ATPase"/>
</dbReference>
<reference evidence="4" key="1">
    <citation type="journal article" date="2021" name="PeerJ">
        <title>Extensive microbial diversity within the chicken gut microbiome revealed by metagenomics and culture.</title>
        <authorList>
            <person name="Gilroy R."/>
            <person name="Ravi A."/>
            <person name="Getino M."/>
            <person name="Pursley I."/>
            <person name="Horton D.L."/>
            <person name="Alikhan N.F."/>
            <person name="Baker D."/>
            <person name="Gharbi K."/>
            <person name="Hall N."/>
            <person name="Watson M."/>
            <person name="Adriaenssens E.M."/>
            <person name="Foster-Nyarko E."/>
            <person name="Jarju S."/>
            <person name="Secka A."/>
            <person name="Antonio M."/>
            <person name="Oren A."/>
            <person name="Chaudhuri R.R."/>
            <person name="La Ragione R."/>
            <person name="Hildebrand F."/>
            <person name="Pallen M.J."/>
        </authorList>
    </citation>
    <scope>NUCLEOTIDE SEQUENCE</scope>
    <source>
        <strain evidence="4">ChiGjej6B6-1540</strain>
    </source>
</reference>
<evidence type="ECO:0000313" key="4">
    <source>
        <dbReference type="EMBL" id="HIW93288.1"/>
    </source>
</evidence>
<name>A0A9D1RSA8_9FIRM</name>
<accession>A0A9D1RSA8</accession>
<evidence type="ECO:0000313" key="5">
    <source>
        <dbReference type="Proteomes" id="UP000824192"/>
    </source>
</evidence>
<dbReference type="PANTHER" id="PTHR20953:SF3">
    <property type="entry name" value="P-LOOP CONTAINING NUCLEOSIDE TRIPHOSPHATE HYDROLASES SUPERFAMILY PROTEIN"/>
    <property type="match status" value="1"/>
</dbReference>
<dbReference type="InterPro" id="IPR045735">
    <property type="entry name" value="Spore_III_AA_AAA+_ATPase"/>
</dbReference>
<proteinExistence type="predicted"/>
<evidence type="ECO:0000259" key="3">
    <source>
        <dbReference type="SMART" id="SM00382"/>
    </source>
</evidence>
<evidence type="ECO:0000256" key="1">
    <source>
        <dbReference type="ARBA" id="ARBA00022741"/>
    </source>
</evidence>
<dbReference type="GO" id="GO:0005524">
    <property type="term" value="F:ATP binding"/>
    <property type="evidence" value="ECO:0007669"/>
    <property type="project" value="UniProtKB-KW"/>
</dbReference>
<sequence>MEGRNEQRAARFDEAASLLPARLRRGALSLPLSVRGSGEELRLRVGQPMTVVVGPWEQPIPDSPDKLTPQDLAQVLEVATRASVHTALEQVRSGFFTVRGGHRIGLCGTAALKDGAVLTLRHLSSLAIRVCRAVPGAAEGVISSLRTAETVADTLILSPPGGGKTTFLRDLVRCLSDGVGGPPLRVGVADERGEIAALWEGRPQLEVGAHTDILEGCPKADGLMSLLRGMNPQVLAADEITSPRDITALEQAAHCGVSLLATAHASGVEDLRRRPLYRSLLALEVFHRAVVVRRTGGRRQYQVVELGDGIC</sequence>
<dbReference type="SUPFAM" id="SSF52540">
    <property type="entry name" value="P-loop containing nucleoside triphosphate hydrolases"/>
    <property type="match status" value="1"/>
</dbReference>
<evidence type="ECO:0000256" key="2">
    <source>
        <dbReference type="ARBA" id="ARBA00022840"/>
    </source>
</evidence>
<protein>
    <submittedName>
        <fullName evidence="4">Stage III sporulation protein AB</fullName>
    </submittedName>
</protein>
<dbReference type="Proteomes" id="UP000824192">
    <property type="component" value="Unassembled WGS sequence"/>
</dbReference>
<dbReference type="Pfam" id="PF19568">
    <property type="entry name" value="Spore_III_AA"/>
    <property type="match status" value="1"/>
</dbReference>
<comment type="caution">
    <text evidence="4">The sequence shown here is derived from an EMBL/GenBank/DDBJ whole genome shotgun (WGS) entry which is preliminary data.</text>
</comment>
<dbReference type="EMBL" id="DXGA01000043">
    <property type="protein sequence ID" value="HIW93288.1"/>
    <property type="molecule type" value="Genomic_DNA"/>
</dbReference>
<dbReference type="AlphaFoldDB" id="A0A9D1RSA8"/>
<dbReference type="Gene3D" id="3.40.50.300">
    <property type="entry name" value="P-loop containing nucleotide triphosphate hydrolases"/>
    <property type="match status" value="1"/>
</dbReference>
<keyword evidence="2" id="KW-0067">ATP-binding</keyword>
<feature type="domain" description="AAA+ ATPase" evidence="3">
    <location>
        <begin position="150"/>
        <end position="291"/>
    </location>
</feature>
<gene>
    <name evidence="4" type="ORF">H9868_01975</name>
</gene>
<organism evidence="4 5">
    <name type="scientific">Candidatus Flavonifractor merdipullorum</name>
    <dbReference type="NCBI Taxonomy" id="2838590"/>
    <lineage>
        <taxon>Bacteria</taxon>
        <taxon>Bacillati</taxon>
        <taxon>Bacillota</taxon>
        <taxon>Clostridia</taxon>
        <taxon>Eubacteriales</taxon>
        <taxon>Oscillospiraceae</taxon>
        <taxon>Flavonifractor</taxon>
    </lineage>
</organism>
<keyword evidence="1" id="KW-0547">Nucleotide-binding</keyword>
<reference evidence="4" key="2">
    <citation type="submission" date="2021-04" db="EMBL/GenBank/DDBJ databases">
        <authorList>
            <person name="Gilroy R."/>
        </authorList>
    </citation>
    <scope>NUCLEOTIDE SEQUENCE</scope>
    <source>
        <strain evidence="4">ChiGjej6B6-1540</strain>
    </source>
</reference>